<name>A0A1G1WNE0_9BACT</name>
<evidence type="ECO:0000313" key="2">
    <source>
        <dbReference type="Proteomes" id="UP000178068"/>
    </source>
</evidence>
<sequence length="117" mass="13492">MRSATKNKKKKLVKVRLTTFGPGLDEVREERTYRRLVKAPVGAALTFLSDYVAQRSRRGSSWRRWEPPVYLQRKANCNGDREIRNPSVVLNTGDTLNIIVLRRTRNPNGSRSGRRKP</sequence>
<evidence type="ECO:0000313" key="1">
    <source>
        <dbReference type="EMBL" id="OGY29255.1"/>
    </source>
</evidence>
<protein>
    <submittedName>
        <fullName evidence="1">Uncharacterized protein</fullName>
    </submittedName>
</protein>
<organism evidence="1 2">
    <name type="scientific">Candidatus Woykebacteria bacterium RIFCSPHIGHO2_12_FULL_45_10</name>
    <dbReference type="NCBI Taxonomy" id="1802603"/>
    <lineage>
        <taxon>Bacteria</taxon>
        <taxon>Candidatus Woykeibacteriota</taxon>
    </lineage>
</organism>
<dbReference type="EMBL" id="MHCZ01000038">
    <property type="protein sequence ID" value="OGY29255.1"/>
    <property type="molecule type" value="Genomic_DNA"/>
</dbReference>
<accession>A0A1G1WNE0</accession>
<dbReference type="Proteomes" id="UP000178068">
    <property type="component" value="Unassembled WGS sequence"/>
</dbReference>
<reference evidence="1 2" key="1">
    <citation type="journal article" date="2016" name="Nat. Commun.">
        <title>Thousands of microbial genomes shed light on interconnected biogeochemical processes in an aquifer system.</title>
        <authorList>
            <person name="Anantharaman K."/>
            <person name="Brown C.T."/>
            <person name="Hug L.A."/>
            <person name="Sharon I."/>
            <person name="Castelle C.J."/>
            <person name="Probst A.J."/>
            <person name="Thomas B.C."/>
            <person name="Singh A."/>
            <person name="Wilkins M.J."/>
            <person name="Karaoz U."/>
            <person name="Brodie E.L."/>
            <person name="Williams K.H."/>
            <person name="Hubbard S.S."/>
            <person name="Banfield J.F."/>
        </authorList>
    </citation>
    <scope>NUCLEOTIDE SEQUENCE [LARGE SCALE GENOMIC DNA]</scope>
</reference>
<gene>
    <name evidence="1" type="ORF">A3F35_00680</name>
</gene>
<proteinExistence type="predicted"/>
<comment type="caution">
    <text evidence="1">The sequence shown here is derived from an EMBL/GenBank/DDBJ whole genome shotgun (WGS) entry which is preliminary data.</text>
</comment>
<dbReference type="AlphaFoldDB" id="A0A1G1WNE0"/>